<protein>
    <recommendedName>
        <fullName evidence="4">tRNA (uracil(54)-C(5))-methyltransferase</fullName>
        <ecNumber evidence="4">2.1.1.35</ecNumber>
    </recommendedName>
</protein>
<feature type="binding site" evidence="6">
    <location>
        <position position="437"/>
    </location>
    <ligand>
        <name>S-adenosyl-L-methionine</name>
        <dbReference type="ChEBI" id="CHEBI:59789"/>
    </ligand>
</feature>
<dbReference type="OMA" id="TPLWNMP"/>
<dbReference type="GO" id="GO:0032259">
    <property type="term" value="P:methylation"/>
    <property type="evidence" value="ECO:0007669"/>
    <property type="project" value="UniProtKB-KW"/>
</dbReference>
<dbReference type="CDD" id="cd02440">
    <property type="entry name" value="AdoMet_MTases"/>
    <property type="match status" value="1"/>
</dbReference>
<dbReference type="Proteomes" id="UP001165740">
    <property type="component" value="Chromosome 12"/>
</dbReference>
<evidence type="ECO:0000256" key="3">
    <source>
        <dbReference type="ARBA" id="ARBA00022691"/>
    </source>
</evidence>
<evidence type="ECO:0000256" key="8">
    <source>
        <dbReference type="SAM" id="MobiDB-lite"/>
    </source>
</evidence>
<evidence type="ECO:0000313" key="10">
    <source>
        <dbReference type="RefSeq" id="XP_055862203.1"/>
    </source>
</evidence>
<feature type="active site" evidence="7">
    <location>
        <position position="567"/>
    </location>
</feature>
<feature type="binding site" evidence="6">
    <location>
        <position position="539"/>
    </location>
    <ligand>
        <name>S-adenosyl-L-methionine</name>
        <dbReference type="ChEBI" id="CHEBI:59789"/>
    </ligand>
</feature>
<dbReference type="PROSITE" id="PS01230">
    <property type="entry name" value="TRMA_1"/>
    <property type="match status" value="1"/>
</dbReference>
<keyword evidence="2 6" id="KW-0808">Transferase</keyword>
<feature type="active site" description="Nucleophile" evidence="6">
    <location>
        <position position="567"/>
    </location>
</feature>
<feature type="binding site" evidence="6">
    <location>
        <position position="487"/>
    </location>
    <ligand>
        <name>S-adenosyl-L-methionine</name>
        <dbReference type="ChEBI" id="CHEBI:59789"/>
    </ligand>
</feature>
<dbReference type="GO" id="GO:0030697">
    <property type="term" value="F:tRNA (uracil(54)-C5)-methyltransferase activity, S-adenosyl methionine-dependent"/>
    <property type="evidence" value="ECO:0007669"/>
    <property type="project" value="UniProtKB-EC"/>
</dbReference>
<dbReference type="AlphaFoldDB" id="A0A9W2YHJ9"/>
<keyword evidence="9" id="KW-1185">Reference proteome</keyword>
<feature type="compositionally biased region" description="Polar residues" evidence="8">
    <location>
        <begin position="178"/>
        <end position="193"/>
    </location>
</feature>
<evidence type="ECO:0000256" key="5">
    <source>
        <dbReference type="ARBA" id="ARBA00047278"/>
    </source>
</evidence>
<dbReference type="InterPro" id="IPR029063">
    <property type="entry name" value="SAM-dependent_MTases_sf"/>
</dbReference>
<dbReference type="InterPro" id="IPR045850">
    <property type="entry name" value="TRM2_met"/>
</dbReference>
<dbReference type="InterPro" id="IPR030390">
    <property type="entry name" value="MeTrfase_TrmA_AS"/>
</dbReference>
<evidence type="ECO:0000256" key="7">
    <source>
        <dbReference type="PROSITE-ProRule" id="PRU10015"/>
    </source>
</evidence>
<evidence type="ECO:0000256" key="1">
    <source>
        <dbReference type="ARBA" id="ARBA00022603"/>
    </source>
</evidence>
<dbReference type="OrthoDB" id="10250660at2759"/>
<dbReference type="Gene3D" id="2.40.50.1070">
    <property type="match status" value="1"/>
</dbReference>
<dbReference type="PANTHER" id="PTHR45904:SF2">
    <property type="entry name" value="TRNA (URACIL-5-)-METHYLTRANSFERASE HOMOLOG A"/>
    <property type="match status" value="1"/>
</dbReference>
<dbReference type="GeneID" id="106055873"/>
<dbReference type="PROSITE" id="PS51687">
    <property type="entry name" value="SAM_MT_RNA_M5U"/>
    <property type="match status" value="1"/>
</dbReference>
<comment type="similarity">
    <text evidence="6">Belongs to the class I-like SAM-binding methyltransferase superfamily. RNA M5U methyltransferase family.</text>
</comment>
<dbReference type="PANTHER" id="PTHR45904">
    <property type="entry name" value="TRNA (URACIL-5-)-METHYLTRANSFERASE"/>
    <property type="match status" value="1"/>
</dbReference>
<keyword evidence="1 6" id="KW-0489">Methyltransferase</keyword>
<dbReference type="Pfam" id="PF05958">
    <property type="entry name" value="tRNA_U5-meth_tr"/>
    <property type="match status" value="1"/>
</dbReference>
<evidence type="ECO:0000256" key="6">
    <source>
        <dbReference type="PROSITE-ProRule" id="PRU01024"/>
    </source>
</evidence>
<dbReference type="RefSeq" id="XP_055862203.1">
    <property type="nucleotide sequence ID" value="XM_056006228.1"/>
</dbReference>
<organism evidence="9 10">
    <name type="scientific">Biomphalaria glabrata</name>
    <name type="common">Bloodfluke planorb</name>
    <name type="synonym">Freshwater snail</name>
    <dbReference type="NCBI Taxonomy" id="6526"/>
    <lineage>
        <taxon>Eukaryota</taxon>
        <taxon>Metazoa</taxon>
        <taxon>Spiralia</taxon>
        <taxon>Lophotrochozoa</taxon>
        <taxon>Mollusca</taxon>
        <taxon>Gastropoda</taxon>
        <taxon>Heterobranchia</taxon>
        <taxon>Euthyneura</taxon>
        <taxon>Panpulmonata</taxon>
        <taxon>Hygrophila</taxon>
        <taxon>Lymnaeoidea</taxon>
        <taxon>Planorbidae</taxon>
        <taxon>Biomphalaria</taxon>
    </lineage>
</organism>
<proteinExistence type="inferred from homology"/>
<reference evidence="10" key="1">
    <citation type="submission" date="2025-08" db="UniProtKB">
        <authorList>
            <consortium name="RefSeq"/>
        </authorList>
    </citation>
    <scope>IDENTIFICATION</scope>
</reference>
<dbReference type="GO" id="GO:0003723">
    <property type="term" value="F:RNA binding"/>
    <property type="evidence" value="ECO:0007669"/>
    <property type="project" value="TreeGrafter"/>
</dbReference>
<dbReference type="InterPro" id="IPR034262">
    <property type="entry name" value="TRMT2A_RRM"/>
</dbReference>
<comment type="catalytic activity">
    <reaction evidence="5">
        <text>uridine(54) in tRNA + S-adenosyl-L-methionine = 5-methyluridine(54) in tRNA + S-adenosyl-L-homocysteine + H(+)</text>
        <dbReference type="Rhea" id="RHEA:42712"/>
        <dbReference type="Rhea" id="RHEA-COMP:10167"/>
        <dbReference type="Rhea" id="RHEA-COMP:10193"/>
        <dbReference type="ChEBI" id="CHEBI:15378"/>
        <dbReference type="ChEBI" id="CHEBI:57856"/>
        <dbReference type="ChEBI" id="CHEBI:59789"/>
        <dbReference type="ChEBI" id="CHEBI:65315"/>
        <dbReference type="ChEBI" id="CHEBI:74447"/>
        <dbReference type="EC" id="2.1.1.35"/>
    </reaction>
    <physiologicalReaction direction="left-to-right" evidence="5">
        <dbReference type="Rhea" id="RHEA:42713"/>
    </physiologicalReaction>
</comment>
<sequence>MGDDVQLSCGPGSPRKHTLELDTTTEINTKKLKVEYENDSDCKDRSDDSDDGQREDEAMPETDQSINSSDAVPKLDPLSYTKTNEFTSEIFKIQIYNLPTFGFSDLKKRLKSTLGLNPHKIKHISNTLVTYVCFRNEADRDKALRRVNGHRWKGKVLEAKIAAPMADPYLQKRLQAQEAKSSQQTDSAPSIESLTPEEAEARLKANICPLWNTDYSQQLQIKVEKMKTVLEGISKHDFIKHLFEDRSKKKGMCELLPIIPSPVITEYRNKNEFSIGFGLDGKTKMVGFRYGLYKDGCTAIGDCTNLGIAMPAAIPVVKSFTEFIRKSKWEPYVQHSGTGHWHTLTVRTYLTGDVMAMVDFQPRSLNEEEIEAAQYSLKEFYTQGEGRDVSITSLYFRVLGGKGIRDQTKLQHLCGQTHVHESLMQLKFRISAEAFFQVNTPATEKLYELIAEWANVSPSTTVLDICCGTGTIGLSLANKVMSVIGIEMSYPAIQDAKANARINGITNAVFHCAKVEDIINKTVNSLSSPQYQDVVAIVDPPRAGLHKDVIKCLRRCEAIQYLIYVSCNPASAKNNFVDLLRPETGRHKGLPFIMDKVRPVDLFPGTKHCELVVLFKREETTASTNNPEVMAREDTATGSTQGVPEEDTATGSTQGVPEEDTATGSTQGVPESAAVLPGEPNLSL</sequence>
<gene>
    <name evidence="10" type="primary">LOC106055873</name>
</gene>
<feature type="region of interest" description="Disordered" evidence="8">
    <location>
        <begin position="622"/>
        <end position="684"/>
    </location>
</feature>
<evidence type="ECO:0000256" key="4">
    <source>
        <dbReference type="ARBA" id="ARBA00033763"/>
    </source>
</evidence>
<feature type="region of interest" description="Disordered" evidence="8">
    <location>
        <begin position="174"/>
        <end position="195"/>
    </location>
</feature>
<dbReference type="GO" id="GO:0006396">
    <property type="term" value="P:RNA processing"/>
    <property type="evidence" value="ECO:0007669"/>
    <property type="project" value="InterPro"/>
</dbReference>
<dbReference type="CDD" id="cd12439">
    <property type="entry name" value="RRM_TRMT2A"/>
    <property type="match status" value="1"/>
</dbReference>
<dbReference type="SUPFAM" id="SSF53335">
    <property type="entry name" value="S-adenosyl-L-methionine-dependent methyltransferases"/>
    <property type="match status" value="1"/>
</dbReference>
<comment type="caution">
    <text evidence="6">Lacks conserved residue(s) required for the propagation of feature annotation.</text>
</comment>
<dbReference type="EC" id="2.1.1.35" evidence="4"/>
<dbReference type="Gene3D" id="3.40.50.150">
    <property type="entry name" value="Vaccinia Virus protein VP39"/>
    <property type="match status" value="1"/>
</dbReference>
<feature type="region of interest" description="Disordered" evidence="8">
    <location>
        <begin position="1"/>
        <end position="74"/>
    </location>
</feature>
<dbReference type="InterPro" id="IPR010280">
    <property type="entry name" value="U5_MeTrfase_fam"/>
</dbReference>
<accession>A0A9W2YHJ9</accession>
<evidence type="ECO:0000313" key="9">
    <source>
        <dbReference type="Proteomes" id="UP001165740"/>
    </source>
</evidence>
<keyword evidence="3 6" id="KW-0949">S-adenosyl-L-methionine</keyword>
<name>A0A9W2YHJ9_BIOGL</name>
<evidence type="ECO:0000256" key="2">
    <source>
        <dbReference type="ARBA" id="ARBA00022679"/>
    </source>
</evidence>
<feature type="compositionally biased region" description="Basic and acidic residues" evidence="8">
    <location>
        <begin position="28"/>
        <end position="57"/>
    </location>
</feature>